<feature type="transmembrane region" description="Helical" evidence="1">
    <location>
        <begin position="95"/>
        <end position="118"/>
    </location>
</feature>
<name>A0A845GCK6_9BURK</name>
<sequence>MIPKRRLSKQQRQLMARDTLRAVAAAIRTYFCGEGAIGRAFTFVGGAVRASMVWTARWLFVFSWAAIAGVLVGPEHDQVLTQLRAWMVELPLEDVLAQSHAFFMMAFWVAVKLGLLFGCGQRLRAIIRPAVAAVQASHQTALN</sequence>
<dbReference type="AlphaFoldDB" id="A0A845GCK6"/>
<keyword evidence="1" id="KW-0812">Transmembrane</keyword>
<proteinExistence type="predicted"/>
<keyword evidence="1" id="KW-0472">Membrane</keyword>
<organism evidence="2 3">
    <name type="scientific">Duganella vulcania</name>
    <dbReference type="NCBI Taxonomy" id="2692166"/>
    <lineage>
        <taxon>Bacteria</taxon>
        <taxon>Pseudomonadati</taxon>
        <taxon>Pseudomonadota</taxon>
        <taxon>Betaproteobacteria</taxon>
        <taxon>Burkholderiales</taxon>
        <taxon>Oxalobacteraceae</taxon>
        <taxon>Telluria group</taxon>
        <taxon>Duganella</taxon>
    </lineage>
</organism>
<evidence type="ECO:0000313" key="2">
    <source>
        <dbReference type="EMBL" id="MYM92343.1"/>
    </source>
</evidence>
<dbReference type="Proteomes" id="UP000447355">
    <property type="component" value="Unassembled WGS sequence"/>
</dbReference>
<protein>
    <submittedName>
        <fullName evidence="2">Uncharacterized protein</fullName>
    </submittedName>
</protein>
<feature type="transmembrane region" description="Helical" evidence="1">
    <location>
        <begin position="58"/>
        <end position="75"/>
    </location>
</feature>
<dbReference type="EMBL" id="WWCX01000001">
    <property type="protein sequence ID" value="MYM92343.1"/>
    <property type="molecule type" value="Genomic_DNA"/>
</dbReference>
<reference evidence="2" key="1">
    <citation type="submission" date="2019-12" db="EMBL/GenBank/DDBJ databases">
        <title>Novel species isolated from a subtropical stream in China.</title>
        <authorList>
            <person name="Lu H."/>
        </authorList>
    </citation>
    <scope>NUCLEOTIDE SEQUENCE [LARGE SCALE GENOMIC DNA]</scope>
    <source>
        <strain evidence="2">FT81W</strain>
    </source>
</reference>
<keyword evidence="1" id="KW-1133">Transmembrane helix</keyword>
<evidence type="ECO:0000256" key="1">
    <source>
        <dbReference type="SAM" id="Phobius"/>
    </source>
</evidence>
<accession>A0A845GCK6</accession>
<evidence type="ECO:0000313" key="3">
    <source>
        <dbReference type="Proteomes" id="UP000447355"/>
    </source>
</evidence>
<gene>
    <name evidence="2" type="ORF">GTP90_00540</name>
</gene>
<comment type="caution">
    <text evidence="2">The sequence shown here is derived from an EMBL/GenBank/DDBJ whole genome shotgun (WGS) entry which is preliminary data.</text>
</comment>
<dbReference type="RefSeq" id="WP_161081616.1">
    <property type="nucleotide sequence ID" value="NZ_WWCX01000001.1"/>
</dbReference>